<sequence length="115" mass="13390">MDSNASIYLLKLLSFHLISYYANDDRHIVFIQAGPDTQFHVKYRIQETTCAIEENKLWQDCDYKAFAEAVSICPLSKFSVQKYQHNAKDSSCLQQQKKSMLQFFSSLAALWQQQL</sequence>
<name>A0A6G1RFX4_9GRUI</name>
<protein>
    <submittedName>
        <fullName evidence="1">Kininogen 1</fullName>
    </submittedName>
</protein>
<dbReference type="AlphaFoldDB" id="A0A6G1RFX4"/>
<accession>A0A6G1RFX4</accession>
<dbReference type="Gene3D" id="3.10.450.10">
    <property type="match status" value="1"/>
</dbReference>
<reference evidence="1" key="2">
    <citation type="submission" date="2020-03" db="EMBL/GenBank/DDBJ databases">
        <authorList>
            <consortium name="Environmental Genome Science Research Promotion Project"/>
            <person name="Nakajima N."/>
            <person name="Onuma M."/>
            <person name="Endoh D."/>
        </authorList>
    </citation>
    <scope>NUCLEOTIDE SEQUENCE</scope>
</reference>
<organism evidence="1">
    <name type="scientific">Hypotaenidia okinawae</name>
    <dbReference type="NCBI Taxonomy" id="2861861"/>
    <lineage>
        <taxon>Eukaryota</taxon>
        <taxon>Metazoa</taxon>
        <taxon>Chordata</taxon>
        <taxon>Craniata</taxon>
        <taxon>Vertebrata</taxon>
        <taxon>Euteleostomi</taxon>
        <taxon>Archelosauria</taxon>
        <taxon>Archosauria</taxon>
        <taxon>Dinosauria</taxon>
        <taxon>Saurischia</taxon>
        <taxon>Theropoda</taxon>
        <taxon>Coelurosauria</taxon>
        <taxon>Aves</taxon>
        <taxon>Neognathae</taxon>
        <taxon>Neoaves</taxon>
        <taxon>Gruiformes</taxon>
        <taxon>Rallidae</taxon>
        <taxon>Hypotaenidia</taxon>
    </lineage>
</organism>
<proteinExistence type="predicted"/>
<dbReference type="InterPro" id="IPR046350">
    <property type="entry name" value="Cystatin_sf"/>
</dbReference>
<reference evidence="1" key="1">
    <citation type="submission" date="2020-03" db="EMBL/GenBank/DDBJ databases">
        <title>Okinawa Rail whole genome shotgun sequence.</title>
        <authorList>
            <person name="Nakajima N."/>
            <person name="Onuma M."/>
            <person name="Endoh D."/>
        </authorList>
    </citation>
    <scope>NUCLEOTIDE SEQUENCE</scope>
</reference>
<evidence type="ECO:0000313" key="1">
    <source>
        <dbReference type="EMBL" id="LAC37517.1"/>
    </source>
</evidence>
<dbReference type="SUPFAM" id="SSF54403">
    <property type="entry name" value="Cystatin/monellin"/>
    <property type="match status" value="1"/>
</dbReference>
<dbReference type="EMBL" id="ICPP01004873">
    <property type="protein sequence ID" value="LAC37517.1"/>
    <property type="molecule type" value="Transcribed_RNA"/>
</dbReference>